<dbReference type="InterPro" id="IPR052051">
    <property type="entry name" value="TCR_complex_component"/>
</dbReference>
<dbReference type="GO" id="GO:0009617">
    <property type="term" value="P:response to bacterium"/>
    <property type="evidence" value="ECO:0007669"/>
    <property type="project" value="TreeGrafter"/>
</dbReference>
<evidence type="ECO:0000313" key="11">
    <source>
        <dbReference type="Ensembl" id="ENSKMAP00000022426.1"/>
    </source>
</evidence>
<evidence type="ECO:0000256" key="5">
    <source>
        <dbReference type="ARBA" id="ARBA00023136"/>
    </source>
</evidence>
<dbReference type="Pfam" id="PF07686">
    <property type="entry name" value="V-set"/>
    <property type="match status" value="2"/>
</dbReference>
<protein>
    <recommendedName>
        <fullName evidence="10">Ig-like domain-containing protein</fullName>
    </recommendedName>
</protein>
<dbReference type="Proteomes" id="UP000264800">
    <property type="component" value="Unplaced"/>
</dbReference>
<keyword evidence="5 8" id="KW-0472">Membrane</keyword>
<evidence type="ECO:0000256" key="9">
    <source>
        <dbReference type="SAM" id="SignalP"/>
    </source>
</evidence>
<keyword evidence="8" id="KW-0812">Transmembrane</keyword>
<evidence type="ECO:0000256" key="1">
    <source>
        <dbReference type="ARBA" id="ARBA00004236"/>
    </source>
</evidence>
<keyword evidence="6" id="KW-1015">Disulfide bond</keyword>
<feature type="domain" description="Ig-like" evidence="10">
    <location>
        <begin position="37"/>
        <end position="116"/>
    </location>
</feature>
<dbReference type="PANTHER" id="PTHR19433:SF127">
    <property type="entry name" value="NITR9"/>
    <property type="match status" value="1"/>
</dbReference>
<keyword evidence="4" id="KW-0391">Immunity</keyword>
<evidence type="ECO:0000256" key="4">
    <source>
        <dbReference type="ARBA" id="ARBA00022859"/>
    </source>
</evidence>
<dbReference type="Gene3D" id="2.60.40.10">
    <property type="entry name" value="Immunoglobulins"/>
    <property type="match status" value="2"/>
</dbReference>
<dbReference type="PROSITE" id="PS50835">
    <property type="entry name" value="IG_LIKE"/>
    <property type="match status" value="2"/>
</dbReference>
<reference evidence="11" key="2">
    <citation type="submission" date="2025-09" db="UniProtKB">
        <authorList>
            <consortium name="Ensembl"/>
        </authorList>
    </citation>
    <scope>IDENTIFICATION</scope>
</reference>
<dbReference type="SMART" id="SM00406">
    <property type="entry name" value="IGv"/>
    <property type="match status" value="2"/>
</dbReference>
<evidence type="ECO:0000259" key="10">
    <source>
        <dbReference type="PROSITE" id="PS50835"/>
    </source>
</evidence>
<evidence type="ECO:0000256" key="7">
    <source>
        <dbReference type="ARBA" id="ARBA00023180"/>
    </source>
</evidence>
<keyword evidence="7" id="KW-0325">Glycoprotein</keyword>
<dbReference type="AlphaFoldDB" id="A0A3Q3B0P6"/>
<feature type="signal peptide" evidence="9">
    <location>
        <begin position="1"/>
        <end position="19"/>
    </location>
</feature>
<feature type="transmembrane region" description="Helical" evidence="8">
    <location>
        <begin position="256"/>
        <end position="277"/>
    </location>
</feature>
<reference evidence="11" key="1">
    <citation type="submission" date="2025-08" db="UniProtKB">
        <authorList>
            <consortium name="Ensembl"/>
        </authorList>
    </citation>
    <scope>IDENTIFICATION</scope>
</reference>
<keyword evidence="8" id="KW-1133">Transmembrane helix</keyword>
<dbReference type="InterPro" id="IPR003599">
    <property type="entry name" value="Ig_sub"/>
</dbReference>
<dbReference type="GO" id="GO:0002376">
    <property type="term" value="P:immune system process"/>
    <property type="evidence" value="ECO:0007669"/>
    <property type="project" value="UniProtKB-KW"/>
</dbReference>
<dbReference type="STRING" id="37003.ENSKMAP00000022426"/>
<dbReference type="SUPFAM" id="SSF48726">
    <property type="entry name" value="Immunoglobulin"/>
    <property type="match status" value="2"/>
</dbReference>
<dbReference type="PANTHER" id="PTHR19433">
    <property type="entry name" value="T-CELL RECEPTOR ALPHA CHAIN V REGION-RELATED"/>
    <property type="match status" value="1"/>
</dbReference>
<proteinExistence type="predicted"/>
<sequence>MTPLMFVGYMTCLLFGSVAYLAASKTSFFHFESALVGQDLTLKCFYQDRDGAIFYWYKMTQGQKPQLMSEFYKHRSNGSFKGNFMNNPQFDLETGSGKNHLKISNIQMSDSATYYCASIFSYVYEFLEGFIVDVKGSGLTIQALVHQSASETVHPGGSVTLNCTVQTGSCDGEHSVYWFKNSKEGFPRIIYTQGGSNNQCEMKPSTKTQTCRYNLPFKDLNGSHAGTYYCAVASCGHILFGHEMTLDTEEKVDSLVVVYILSGAMAFTITLVVFLAFKLYKKRNCKCKGGQAFILYMTEHGYEDADNLHYAALNEKNISRLRSKRDNNSECVYSSVKK</sequence>
<dbReference type="InterPro" id="IPR036179">
    <property type="entry name" value="Ig-like_dom_sf"/>
</dbReference>
<dbReference type="InterPro" id="IPR013783">
    <property type="entry name" value="Ig-like_fold"/>
</dbReference>
<dbReference type="InterPro" id="IPR007110">
    <property type="entry name" value="Ig-like_dom"/>
</dbReference>
<dbReference type="Ensembl" id="ENSKMAT00000022711.1">
    <property type="protein sequence ID" value="ENSKMAP00000022426.1"/>
    <property type="gene ID" value="ENSKMAG00000016645.1"/>
</dbReference>
<keyword evidence="3 9" id="KW-0732">Signal</keyword>
<evidence type="ECO:0000256" key="2">
    <source>
        <dbReference type="ARBA" id="ARBA00022475"/>
    </source>
</evidence>
<dbReference type="SMART" id="SM00409">
    <property type="entry name" value="IG"/>
    <property type="match status" value="2"/>
</dbReference>
<keyword evidence="2" id="KW-1003">Cell membrane</keyword>
<feature type="chain" id="PRO_5018786995" description="Ig-like domain-containing protein" evidence="9">
    <location>
        <begin position="20"/>
        <end position="338"/>
    </location>
</feature>
<comment type="subcellular location">
    <subcellularLocation>
        <location evidence="1">Cell membrane</location>
    </subcellularLocation>
</comment>
<evidence type="ECO:0000256" key="6">
    <source>
        <dbReference type="ARBA" id="ARBA00023157"/>
    </source>
</evidence>
<dbReference type="InterPro" id="IPR013106">
    <property type="entry name" value="Ig_V-set"/>
</dbReference>
<evidence type="ECO:0000313" key="12">
    <source>
        <dbReference type="Proteomes" id="UP000264800"/>
    </source>
</evidence>
<name>A0A3Q3B0P6_KRYMA</name>
<evidence type="ECO:0000256" key="8">
    <source>
        <dbReference type="SAM" id="Phobius"/>
    </source>
</evidence>
<dbReference type="GeneTree" id="ENSGT00950000182968"/>
<accession>A0A3Q3B0P6</accession>
<keyword evidence="12" id="KW-1185">Reference proteome</keyword>
<organism evidence="11 12">
    <name type="scientific">Kryptolebias marmoratus</name>
    <name type="common">Mangrove killifish</name>
    <name type="synonym">Rivulus marmoratus</name>
    <dbReference type="NCBI Taxonomy" id="37003"/>
    <lineage>
        <taxon>Eukaryota</taxon>
        <taxon>Metazoa</taxon>
        <taxon>Chordata</taxon>
        <taxon>Craniata</taxon>
        <taxon>Vertebrata</taxon>
        <taxon>Euteleostomi</taxon>
        <taxon>Actinopterygii</taxon>
        <taxon>Neopterygii</taxon>
        <taxon>Teleostei</taxon>
        <taxon>Neoteleostei</taxon>
        <taxon>Acanthomorphata</taxon>
        <taxon>Ovalentaria</taxon>
        <taxon>Atherinomorphae</taxon>
        <taxon>Cyprinodontiformes</taxon>
        <taxon>Rivulidae</taxon>
        <taxon>Kryptolebias</taxon>
    </lineage>
</organism>
<evidence type="ECO:0000256" key="3">
    <source>
        <dbReference type="ARBA" id="ARBA00022729"/>
    </source>
</evidence>
<feature type="domain" description="Ig-like" evidence="10">
    <location>
        <begin position="142"/>
        <end position="247"/>
    </location>
</feature>
<dbReference type="GO" id="GO:0005886">
    <property type="term" value="C:plasma membrane"/>
    <property type="evidence" value="ECO:0007669"/>
    <property type="project" value="UniProtKB-SubCell"/>
</dbReference>